<dbReference type="EMBL" id="CM047589">
    <property type="protein sequence ID" value="KAI9920092.1"/>
    <property type="molecule type" value="Genomic_DNA"/>
</dbReference>
<gene>
    <name evidence="1" type="ORF">PsorP6_015755</name>
</gene>
<keyword evidence="2" id="KW-1185">Reference proteome</keyword>
<accession>A0ACC0WMW7</accession>
<name>A0ACC0WMW7_9STRA</name>
<dbReference type="Proteomes" id="UP001163321">
    <property type="component" value="Chromosome 10"/>
</dbReference>
<reference evidence="1 2" key="1">
    <citation type="journal article" date="2022" name="bioRxiv">
        <title>The genome of the oomycete Peronosclerospora sorghi, a cosmopolitan pathogen of maize and sorghum, is inflated with dispersed pseudogenes.</title>
        <authorList>
            <person name="Fletcher K."/>
            <person name="Martin F."/>
            <person name="Isakeit T."/>
            <person name="Cavanaugh K."/>
            <person name="Magill C."/>
            <person name="Michelmore R."/>
        </authorList>
    </citation>
    <scope>NUCLEOTIDE SEQUENCE [LARGE SCALE GENOMIC DNA]</scope>
    <source>
        <strain evidence="1">P6</strain>
    </source>
</reference>
<organism evidence="1 2">
    <name type="scientific">Peronosclerospora sorghi</name>
    <dbReference type="NCBI Taxonomy" id="230839"/>
    <lineage>
        <taxon>Eukaryota</taxon>
        <taxon>Sar</taxon>
        <taxon>Stramenopiles</taxon>
        <taxon>Oomycota</taxon>
        <taxon>Peronosporomycetes</taxon>
        <taxon>Peronosporales</taxon>
        <taxon>Peronosporaceae</taxon>
        <taxon>Peronosclerospora</taxon>
    </lineage>
</organism>
<sequence>MHFEWPPVTRLVVYLPGQHNVLFREDEDLAQVPKRAAGQLTTLTAYFAYNAEHEDSLHVLYVGFPKYYVWKIQAKAWAPRQRGASSVG</sequence>
<evidence type="ECO:0000313" key="1">
    <source>
        <dbReference type="EMBL" id="KAI9920092.1"/>
    </source>
</evidence>
<proteinExistence type="predicted"/>
<evidence type="ECO:0000313" key="2">
    <source>
        <dbReference type="Proteomes" id="UP001163321"/>
    </source>
</evidence>
<protein>
    <submittedName>
        <fullName evidence="1">Uncharacterized protein</fullName>
    </submittedName>
</protein>
<comment type="caution">
    <text evidence="1">The sequence shown here is derived from an EMBL/GenBank/DDBJ whole genome shotgun (WGS) entry which is preliminary data.</text>
</comment>